<evidence type="ECO:0000313" key="3">
    <source>
        <dbReference type="Proteomes" id="UP000053372"/>
    </source>
</evidence>
<dbReference type="SUPFAM" id="SSF53474">
    <property type="entry name" value="alpha/beta-Hydrolases"/>
    <property type="match status" value="1"/>
</dbReference>
<name>A0A0V7ZJ08_9CYAN</name>
<dbReference type="AlphaFoldDB" id="A0A0V7ZJ08"/>
<protein>
    <recommendedName>
        <fullName evidence="4">Dienelactone hydrolase domain-containing protein</fullName>
    </recommendedName>
</protein>
<dbReference type="OrthoDB" id="9780269at2"/>
<accession>A0A0V7ZJ08</accession>
<dbReference type="RefSeq" id="WP_027843673.1">
    <property type="nucleotide sequence ID" value="NZ_LMTZ01000119.1"/>
</dbReference>
<evidence type="ECO:0008006" key="4">
    <source>
        <dbReference type="Google" id="ProtNLM"/>
    </source>
</evidence>
<comment type="caution">
    <text evidence="2">The sequence shown here is derived from an EMBL/GenBank/DDBJ whole genome shotgun (WGS) entry which is preliminary data.</text>
</comment>
<dbReference type="InterPro" id="IPR029058">
    <property type="entry name" value="AB_hydrolase_fold"/>
</dbReference>
<dbReference type="Proteomes" id="UP000053372">
    <property type="component" value="Unassembled WGS sequence"/>
</dbReference>
<organism evidence="2 3">
    <name type="scientific">Mastigocoleus testarum BC008</name>
    <dbReference type="NCBI Taxonomy" id="371196"/>
    <lineage>
        <taxon>Bacteria</taxon>
        <taxon>Bacillati</taxon>
        <taxon>Cyanobacteriota</taxon>
        <taxon>Cyanophyceae</taxon>
        <taxon>Nostocales</taxon>
        <taxon>Hapalosiphonaceae</taxon>
        <taxon>Mastigocoleus</taxon>
    </lineage>
</organism>
<evidence type="ECO:0000313" key="1">
    <source>
        <dbReference type="EMBL" id="KST63469.1"/>
    </source>
</evidence>
<dbReference type="Gene3D" id="3.40.50.1820">
    <property type="entry name" value="alpha/beta hydrolase"/>
    <property type="match status" value="1"/>
</dbReference>
<dbReference type="EMBL" id="LMTZ01000119">
    <property type="protein sequence ID" value="KST64601.1"/>
    <property type="molecule type" value="Genomic_DNA"/>
</dbReference>
<dbReference type="EMBL" id="LMTZ01000138">
    <property type="protein sequence ID" value="KST63469.1"/>
    <property type="molecule type" value="Genomic_DNA"/>
</dbReference>
<gene>
    <name evidence="1" type="ORF">BC008_13470</name>
    <name evidence="2" type="ORF">BC008_18410</name>
</gene>
<reference evidence="2 3" key="1">
    <citation type="journal article" date="2015" name="Genome Announc.">
        <title>Draft Genome of the Euendolithic (true boring) Cyanobacterium Mastigocoleus testarum strain BC008.</title>
        <authorList>
            <person name="Guida B.S."/>
            <person name="Garcia-Pichel F."/>
        </authorList>
    </citation>
    <scope>NUCLEOTIDE SEQUENCE [LARGE SCALE GENOMIC DNA]</scope>
    <source>
        <strain evidence="2 3">BC008</strain>
    </source>
</reference>
<sequence length="238" mass="26101">MTRNFLYDVEEKLVSVKLGSISLQAEIVLPEDSQGIVIFAHGSASSCYNTRNRYLAHILRQSGGLATILVDLLTKEEEAIDLRTAHFRNSITFLATRLVCITDWLIDNSITNNLKIGYFGDCVAGGAALLAAAQRPTVVEALVSRSGETYLESKVLSYVQAPTLMIVGGCDISAITVSEDAMTKIQTPKKQLEVIPGATYQFQEPGALDEVARLASCWFKHYLTSPHKQDLHLHAMSL</sequence>
<keyword evidence="3" id="KW-1185">Reference proteome</keyword>
<evidence type="ECO:0000313" key="2">
    <source>
        <dbReference type="EMBL" id="KST64601.1"/>
    </source>
</evidence>
<proteinExistence type="predicted"/>